<evidence type="ECO:0000256" key="1">
    <source>
        <dbReference type="ARBA" id="ARBA00005078"/>
    </source>
</evidence>
<comment type="function">
    <text evidence="7">Catalyzes the phosphorylation of thiamine to thiamine pyrophosphate (TPP). TPP is an active cofactor for enzymes involved in glycolysis and energy production. Plant leaves require high levels of TPP for photosynthesis and carbohydrate metabolism.</text>
</comment>
<dbReference type="PANTHER" id="PTHR13622:SF8">
    <property type="entry name" value="THIAMIN PYROPHOSPHOKINASE 1"/>
    <property type="match status" value="1"/>
</dbReference>
<dbReference type="InterPro" id="IPR007371">
    <property type="entry name" value="TPK_catalytic"/>
</dbReference>
<dbReference type="PANTHER" id="PTHR13622">
    <property type="entry name" value="THIAMIN PYROPHOSPHOKINASE"/>
    <property type="match status" value="1"/>
</dbReference>
<evidence type="ECO:0000256" key="7">
    <source>
        <dbReference type="ARBA" id="ARBA00025120"/>
    </source>
</evidence>
<evidence type="ECO:0000256" key="8">
    <source>
        <dbReference type="PIRNR" id="PIRNR031057"/>
    </source>
</evidence>
<dbReference type="PIRSF" id="PIRSF031057">
    <property type="entry name" value="Thiamin_pyrophosphokinase"/>
    <property type="match status" value="1"/>
</dbReference>
<keyword evidence="6 8" id="KW-0067">ATP-binding</keyword>
<dbReference type="InterPro" id="IPR016966">
    <property type="entry name" value="Thiamin_pyrophosphokinase_euk"/>
</dbReference>
<feature type="domain" description="Thiamin pyrophosphokinase thiamin-binding" evidence="9">
    <location>
        <begin position="199"/>
        <end position="263"/>
    </location>
</feature>
<keyword evidence="5 8" id="KW-0418">Kinase</keyword>
<dbReference type="Gene3D" id="2.60.120.320">
    <property type="entry name" value="Thiamin pyrophosphokinase, thiamin-binding domain"/>
    <property type="match status" value="1"/>
</dbReference>
<evidence type="ECO:0000313" key="11">
    <source>
        <dbReference type="Proteomes" id="UP001497444"/>
    </source>
</evidence>
<evidence type="ECO:0000256" key="2">
    <source>
        <dbReference type="ARBA" id="ARBA00006785"/>
    </source>
</evidence>
<dbReference type="InterPro" id="IPR036759">
    <property type="entry name" value="TPK_catalytic_sf"/>
</dbReference>
<accession>A0ABP0VGK1</accession>
<protein>
    <recommendedName>
        <fullName evidence="8">Thiamine pyrophosphokinase</fullName>
        <ecNumber evidence="8">2.7.6.2</ecNumber>
    </recommendedName>
</protein>
<evidence type="ECO:0000259" key="9">
    <source>
        <dbReference type="SMART" id="SM00983"/>
    </source>
</evidence>
<dbReference type="SUPFAM" id="SSF63862">
    <property type="entry name" value="Thiamin pyrophosphokinase, substrate-binding domain"/>
    <property type="match status" value="1"/>
</dbReference>
<dbReference type="Pfam" id="PF04263">
    <property type="entry name" value="TPK_catalytic"/>
    <property type="match status" value="1"/>
</dbReference>
<dbReference type="CDD" id="cd07995">
    <property type="entry name" value="TPK"/>
    <property type="match status" value="1"/>
</dbReference>
<reference evidence="10" key="1">
    <citation type="submission" date="2024-02" db="EMBL/GenBank/DDBJ databases">
        <authorList>
            <consortium name="ELIXIR-Norway"/>
            <consortium name="Elixir Norway"/>
        </authorList>
    </citation>
    <scope>NUCLEOTIDE SEQUENCE</scope>
</reference>
<dbReference type="EC" id="2.7.6.2" evidence="8"/>
<proteinExistence type="inferred from homology"/>
<dbReference type="EMBL" id="CAXAQS010000900">
    <property type="protein sequence ID" value="CAK9253581.1"/>
    <property type="molecule type" value="Genomic_DNA"/>
</dbReference>
<comment type="pathway">
    <text evidence="1 8">Cofactor biosynthesis; thiamine diphosphate biosynthesis; thiamine diphosphate from thiamine: step 1/1.</text>
</comment>
<gene>
    <name evidence="10" type="ORF">CSSPJE1EN1_LOCUS28959</name>
</gene>
<organism evidence="10 11">
    <name type="scientific">Sphagnum jensenii</name>
    <dbReference type="NCBI Taxonomy" id="128206"/>
    <lineage>
        <taxon>Eukaryota</taxon>
        <taxon>Viridiplantae</taxon>
        <taxon>Streptophyta</taxon>
        <taxon>Embryophyta</taxon>
        <taxon>Bryophyta</taxon>
        <taxon>Sphagnophytina</taxon>
        <taxon>Sphagnopsida</taxon>
        <taxon>Sphagnales</taxon>
        <taxon>Sphagnaceae</taxon>
        <taxon>Sphagnum</taxon>
    </lineage>
</organism>
<comment type="caution">
    <text evidence="10">The sequence shown here is derived from an EMBL/GenBank/DDBJ whole genome shotgun (WGS) entry which is preliminary data.</text>
</comment>
<dbReference type="Gene3D" id="3.40.50.10240">
    <property type="entry name" value="Thiamin pyrophosphokinase, catalytic domain"/>
    <property type="match status" value="1"/>
</dbReference>
<dbReference type="NCBIfam" id="TIGR01378">
    <property type="entry name" value="thi_PPkinase"/>
    <property type="match status" value="1"/>
</dbReference>
<dbReference type="InterPro" id="IPR007373">
    <property type="entry name" value="Thiamin_PyroPKinase_B1-bd"/>
</dbReference>
<evidence type="ECO:0000256" key="5">
    <source>
        <dbReference type="ARBA" id="ARBA00022777"/>
    </source>
</evidence>
<dbReference type="SMART" id="SM00983">
    <property type="entry name" value="TPK_B1_binding"/>
    <property type="match status" value="1"/>
</dbReference>
<comment type="catalytic activity">
    <reaction evidence="8">
        <text>thiamine + ATP = thiamine diphosphate + AMP + H(+)</text>
        <dbReference type="Rhea" id="RHEA:11576"/>
        <dbReference type="ChEBI" id="CHEBI:15378"/>
        <dbReference type="ChEBI" id="CHEBI:18385"/>
        <dbReference type="ChEBI" id="CHEBI:30616"/>
        <dbReference type="ChEBI" id="CHEBI:58937"/>
        <dbReference type="ChEBI" id="CHEBI:456215"/>
    </reaction>
</comment>
<dbReference type="InterPro" id="IPR036371">
    <property type="entry name" value="TPK_B1-bd_sf"/>
</dbReference>
<dbReference type="InterPro" id="IPR006282">
    <property type="entry name" value="Thi_PPkinase"/>
</dbReference>
<dbReference type="SUPFAM" id="SSF63999">
    <property type="entry name" value="Thiamin pyrophosphokinase, catalytic domain"/>
    <property type="match status" value="1"/>
</dbReference>
<evidence type="ECO:0000256" key="3">
    <source>
        <dbReference type="ARBA" id="ARBA00022679"/>
    </source>
</evidence>
<name>A0ABP0VGK1_9BRYO</name>
<evidence type="ECO:0000256" key="6">
    <source>
        <dbReference type="ARBA" id="ARBA00022840"/>
    </source>
</evidence>
<comment type="similarity">
    <text evidence="2 8">Belongs to the thiamine pyrophosphokinase family.</text>
</comment>
<dbReference type="Proteomes" id="UP001497444">
    <property type="component" value="Unassembled WGS sequence"/>
</dbReference>
<keyword evidence="3 8" id="KW-0808">Transferase</keyword>
<keyword evidence="11" id="KW-1185">Reference proteome</keyword>
<keyword evidence="4 8" id="KW-0547">Nucleotide-binding</keyword>
<evidence type="ECO:0000256" key="4">
    <source>
        <dbReference type="ARBA" id="ARBA00022741"/>
    </source>
</evidence>
<sequence length="273" mass="30963">MTMMQHNTDHVLFYGDSRNNMIRSKKKDGDDDDDDSIMLVLVLLNYHLPRFTPILWDQASLHVCADGGANRLYDELPLWFPDDDPADVRQRYKPDVIKGDLDSIRPEVKEYYSEMGVKIIDESHDQDTTDLHKCVIFIRDYVPDLDKNHIKLLVLGGLGGRFDHEAANINVLYTFANVLRIVLLSEESSLTLLPSGYLHEIHVNRSFEGPHCGLVPLGAPSSSTTTTGLHWNLDDTPMAFGSLISTCNLLESDIVTVRSDAYLLWTTEIRYEP</sequence>
<evidence type="ECO:0000313" key="10">
    <source>
        <dbReference type="EMBL" id="CAK9253581.1"/>
    </source>
</evidence>
<dbReference type="Pfam" id="PF04265">
    <property type="entry name" value="TPK_B1_binding"/>
    <property type="match status" value="1"/>
</dbReference>